<dbReference type="Pfam" id="PF01343">
    <property type="entry name" value="Peptidase_S49"/>
    <property type="match status" value="1"/>
</dbReference>
<protein>
    <submittedName>
        <fullName evidence="7">Signal peptide peptidase SppA</fullName>
    </submittedName>
</protein>
<organism evidence="7 8">
    <name type="scientific">Megasphaera hutchinsoni</name>
    <dbReference type="NCBI Taxonomy" id="1588748"/>
    <lineage>
        <taxon>Bacteria</taxon>
        <taxon>Bacillati</taxon>
        <taxon>Bacillota</taxon>
        <taxon>Negativicutes</taxon>
        <taxon>Veillonellales</taxon>
        <taxon>Veillonellaceae</taxon>
        <taxon>Megasphaera</taxon>
    </lineage>
</organism>
<keyword evidence="3" id="KW-0378">Hydrolase</keyword>
<evidence type="ECO:0000313" key="8">
    <source>
        <dbReference type="Proteomes" id="UP000070160"/>
    </source>
</evidence>
<evidence type="ECO:0000256" key="4">
    <source>
        <dbReference type="ARBA" id="ARBA00022825"/>
    </source>
</evidence>
<keyword evidence="5" id="KW-0472">Membrane</keyword>
<dbReference type="Proteomes" id="UP000070160">
    <property type="component" value="Unassembled WGS sequence"/>
</dbReference>
<dbReference type="GO" id="GO:0008236">
    <property type="term" value="F:serine-type peptidase activity"/>
    <property type="evidence" value="ECO:0007669"/>
    <property type="project" value="UniProtKB-KW"/>
</dbReference>
<dbReference type="STRING" id="1588748.HMPREF3182_00511"/>
<dbReference type="NCBIfam" id="TIGR00706">
    <property type="entry name" value="SppA_dom"/>
    <property type="match status" value="1"/>
</dbReference>
<dbReference type="Gene3D" id="6.20.330.10">
    <property type="match status" value="1"/>
</dbReference>
<evidence type="ECO:0000256" key="3">
    <source>
        <dbReference type="ARBA" id="ARBA00022801"/>
    </source>
</evidence>
<feature type="transmembrane region" description="Helical" evidence="5">
    <location>
        <begin position="12"/>
        <end position="31"/>
    </location>
</feature>
<keyword evidence="5" id="KW-1133">Transmembrane helix</keyword>
<keyword evidence="8" id="KW-1185">Reference proteome</keyword>
<dbReference type="Gene3D" id="3.90.226.10">
    <property type="entry name" value="2-enoyl-CoA Hydratase, Chain A, domain 1"/>
    <property type="match status" value="1"/>
</dbReference>
<reference evidence="8" key="1">
    <citation type="submission" date="2016-01" db="EMBL/GenBank/DDBJ databases">
        <authorList>
            <person name="Mitreva M."/>
            <person name="Pepin K.H."/>
            <person name="Mihindukulasuriya K.A."/>
            <person name="Fulton R."/>
            <person name="Fronick C."/>
            <person name="O'Laughlin M."/>
            <person name="Miner T."/>
            <person name="Herter B."/>
            <person name="Rosa B.A."/>
            <person name="Cordes M."/>
            <person name="Tomlinson C."/>
            <person name="Wollam A."/>
            <person name="Palsikar V.B."/>
            <person name="Mardis E.R."/>
            <person name="Wilson R.K."/>
        </authorList>
    </citation>
    <scope>NUCLEOTIDE SEQUENCE [LARGE SCALE GENOMIC DNA]</scope>
    <source>
        <strain evidence="8">KA00182</strain>
    </source>
</reference>
<name>A0A134CJK0_9FIRM</name>
<dbReference type="EMBL" id="LSDT01000014">
    <property type="protein sequence ID" value="KXB92391.1"/>
    <property type="molecule type" value="Genomic_DNA"/>
</dbReference>
<dbReference type="InterPro" id="IPR002142">
    <property type="entry name" value="Peptidase_S49"/>
</dbReference>
<comment type="similarity">
    <text evidence="1">Belongs to the peptidase S49 family.</text>
</comment>
<dbReference type="InterPro" id="IPR029045">
    <property type="entry name" value="ClpP/crotonase-like_dom_sf"/>
</dbReference>
<proteinExistence type="inferred from homology"/>
<gene>
    <name evidence="7" type="ORF">HMPREF3182_00511</name>
</gene>
<dbReference type="PATRIC" id="fig|1588748.3.peg.492"/>
<feature type="domain" description="Peptidase S49" evidence="6">
    <location>
        <begin position="115"/>
        <end position="264"/>
    </location>
</feature>
<evidence type="ECO:0000256" key="2">
    <source>
        <dbReference type="ARBA" id="ARBA00022670"/>
    </source>
</evidence>
<dbReference type="PANTHER" id="PTHR42987">
    <property type="entry name" value="PEPTIDASE S49"/>
    <property type="match status" value="1"/>
</dbReference>
<dbReference type="InterPro" id="IPR047272">
    <property type="entry name" value="S49_SppA_C"/>
</dbReference>
<dbReference type="PANTHER" id="PTHR42987:SF4">
    <property type="entry name" value="PROTEASE SOHB-RELATED"/>
    <property type="match status" value="1"/>
</dbReference>
<accession>A0A134CJK0</accession>
<evidence type="ECO:0000259" key="6">
    <source>
        <dbReference type="Pfam" id="PF01343"/>
    </source>
</evidence>
<keyword evidence="4" id="KW-0720">Serine protease</keyword>
<dbReference type="SUPFAM" id="SSF52096">
    <property type="entry name" value="ClpP/crotonase"/>
    <property type="match status" value="1"/>
</dbReference>
<dbReference type="AlphaFoldDB" id="A0A134CJK0"/>
<sequence length="319" mass="35221">MEGMMEKNKKVYITGIILCVLLVLAIVSVAMQMDKRGVFCSTEKKIALITVDGPIVGGNEKGAVFGATTATSGTLMRQIREATADEQVGAILLRLDSPGGSAAATQEVARELQRAKDKHIPIIVSMGDTAASGAYWLATYGDKIFANPSTITGSIGVYMSYYDVQGLSKKIGVHEEKIKSGMHKDIFSPFRDMTPEERQITQQMVNDMYNQFVMVVAKGRHMDPAVVKPLADGRIYTGTQAKALGLIDELGNYYDALNYTKKKLHISDDDCIVTYDDMENWKQWVHGQLQSTAVFQNRFALYGQEVVRPLALMKEANMQ</sequence>
<dbReference type="CDD" id="cd07023">
    <property type="entry name" value="S49_Sppa_N_C"/>
    <property type="match status" value="1"/>
</dbReference>
<evidence type="ECO:0000256" key="1">
    <source>
        <dbReference type="ARBA" id="ARBA00008683"/>
    </source>
</evidence>
<dbReference type="InterPro" id="IPR004635">
    <property type="entry name" value="Pept_S49_SppA"/>
</dbReference>
<keyword evidence="2" id="KW-0645">Protease</keyword>
<comment type="caution">
    <text evidence="7">The sequence shown here is derived from an EMBL/GenBank/DDBJ whole genome shotgun (WGS) entry which is preliminary data.</text>
</comment>
<keyword evidence="5" id="KW-0812">Transmembrane</keyword>
<evidence type="ECO:0000313" key="7">
    <source>
        <dbReference type="EMBL" id="KXB92391.1"/>
    </source>
</evidence>
<evidence type="ECO:0000256" key="5">
    <source>
        <dbReference type="SAM" id="Phobius"/>
    </source>
</evidence>
<dbReference type="GO" id="GO:0006508">
    <property type="term" value="P:proteolysis"/>
    <property type="evidence" value="ECO:0007669"/>
    <property type="project" value="UniProtKB-KW"/>
</dbReference>